<dbReference type="Gene3D" id="3.90.190.20">
    <property type="entry name" value="Mur ligase, C-terminal domain"/>
    <property type="match status" value="1"/>
</dbReference>
<keyword evidence="3 10" id="KW-0132">Cell division</keyword>
<gene>
    <name evidence="10" type="primary">murF</name>
    <name evidence="15" type="ORF">DFO65_1076</name>
</gene>
<name>A0A366IGI5_9MICO</name>
<evidence type="ECO:0000256" key="10">
    <source>
        <dbReference type="HAMAP-Rule" id="MF_02019"/>
    </source>
</evidence>
<comment type="subcellular location">
    <subcellularLocation>
        <location evidence="10 11">Cytoplasm</location>
    </subcellularLocation>
</comment>
<dbReference type="EMBL" id="QNSB01000007">
    <property type="protein sequence ID" value="RBP70688.1"/>
    <property type="molecule type" value="Genomic_DNA"/>
</dbReference>
<proteinExistence type="inferred from homology"/>
<accession>A0A366IGI5</accession>
<evidence type="ECO:0000259" key="14">
    <source>
        <dbReference type="Pfam" id="PF08245"/>
    </source>
</evidence>
<dbReference type="PANTHER" id="PTHR43024:SF1">
    <property type="entry name" value="UDP-N-ACETYLMURAMOYL-TRIPEPTIDE--D-ALANYL-D-ALANINE LIGASE"/>
    <property type="match status" value="1"/>
</dbReference>
<evidence type="ECO:0000256" key="6">
    <source>
        <dbReference type="ARBA" id="ARBA00022960"/>
    </source>
</evidence>
<comment type="catalytic activity">
    <reaction evidence="10 11">
        <text>D-alanyl-D-alanine + UDP-N-acetyl-alpha-D-muramoyl-L-alanyl-gamma-D-glutamyl-meso-2,6-diaminopimelate + ATP = UDP-N-acetyl-alpha-D-muramoyl-L-alanyl-gamma-D-glutamyl-meso-2,6-diaminopimeloyl-D-alanyl-D-alanine + ADP + phosphate + H(+)</text>
        <dbReference type="Rhea" id="RHEA:28374"/>
        <dbReference type="ChEBI" id="CHEBI:15378"/>
        <dbReference type="ChEBI" id="CHEBI:30616"/>
        <dbReference type="ChEBI" id="CHEBI:43474"/>
        <dbReference type="ChEBI" id="CHEBI:57822"/>
        <dbReference type="ChEBI" id="CHEBI:61386"/>
        <dbReference type="ChEBI" id="CHEBI:83905"/>
        <dbReference type="ChEBI" id="CHEBI:456216"/>
        <dbReference type="EC" id="6.3.2.10"/>
    </reaction>
</comment>
<dbReference type="EC" id="6.3.2.10" evidence="10 11"/>
<dbReference type="InterPro" id="IPR051046">
    <property type="entry name" value="MurCDEF_CellWall_CoF430Synth"/>
</dbReference>
<comment type="pathway">
    <text evidence="10 11">Cell wall biogenesis; peptidoglycan biosynthesis.</text>
</comment>
<evidence type="ECO:0000313" key="15">
    <source>
        <dbReference type="EMBL" id="RBP70688.1"/>
    </source>
</evidence>
<dbReference type="InterPro" id="IPR004101">
    <property type="entry name" value="Mur_ligase_C"/>
</dbReference>
<dbReference type="InterPro" id="IPR036565">
    <property type="entry name" value="Mur-like_cat_sf"/>
</dbReference>
<feature type="binding site" evidence="10">
    <location>
        <begin position="119"/>
        <end position="125"/>
    </location>
    <ligand>
        <name>ATP</name>
        <dbReference type="ChEBI" id="CHEBI:30616"/>
    </ligand>
</feature>
<dbReference type="SUPFAM" id="SSF53623">
    <property type="entry name" value="MurD-like peptide ligases, catalytic domain"/>
    <property type="match status" value="1"/>
</dbReference>
<dbReference type="GO" id="GO:0008766">
    <property type="term" value="F:UDP-N-acetylmuramoylalanyl-D-glutamyl-2,6-diaminopimelate-D-alanyl-D-alanine ligase activity"/>
    <property type="evidence" value="ECO:0007669"/>
    <property type="project" value="RHEA"/>
</dbReference>
<dbReference type="InterPro" id="IPR036615">
    <property type="entry name" value="Mur_ligase_C_dom_sf"/>
</dbReference>
<feature type="domain" description="Mur ligase C-terminal" evidence="13">
    <location>
        <begin position="340"/>
        <end position="472"/>
    </location>
</feature>
<dbReference type="UniPathway" id="UPA00219"/>
<dbReference type="InterPro" id="IPR013221">
    <property type="entry name" value="Mur_ligase_cen"/>
</dbReference>
<evidence type="ECO:0000259" key="13">
    <source>
        <dbReference type="Pfam" id="PF02875"/>
    </source>
</evidence>
<dbReference type="Pfam" id="PF01225">
    <property type="entry name" value="Mur_ligase"/>
    <property type="match status" value="1"/>
</dbReference>
<reference evidence="15 16" key="1">
    <citation type="submission" date="2018-06" db="EMBL/GenBank/DDBJ databases">
        <title>Freshwater and sediment microbial communities from various areas in North America, analyzing microbe dynamics in response to fracking.</title>
        <authorList>
            <person name="Lamendella R."/>
        </authorList>
    </citation>
    <scope>NUCLEOTIDE SEQUENCE [LARGE SCALE GENOMIC DNA]</scope>
    <source>
        <strain evidence="15 16">3b_TX</strain>
    </source>
</reference>
<dbReference type="SUPFAM" id="SSF53244">
    <property type="entry name" value="MurD-like peptide ligases, peptide-binding domain"/>
    <property type="match status" value="1"/>
</dbReference>
<dbReference type="Pfam" id="PF02875">
    <property type="entry name" value="Mur_ligase_C"/>
    <property type="match status" value="1"/>
</dbReference>
<evidence type="ECO:0000256" key="8">
    <source>
        <dbReference type="ARBA" id="ARBA00023306"/>
    </source>
</evidence>
<dbReference type="GO" id="GO:0005524">
    <property type="term" value="F:ATP binding"/>
    <property type="evidence" value="ECO:0007669"/>
    <property type="project" value="UniProtKB-UniRule"/>
</dbReference>
<dbReference type="InterPro" id="IPR005863">
    <property type="entry name" value="UDP-N-AcMur_synth"/>
</dbReference>
<evidence type="ECO:0000256" key="9">
    <source>
        <dbReference type="ARBA" id="ARBA00023316"/>
    </source>
</evidence>
<dbReference type="GO" id="GO:0051301">
    <property type="term" value="P:cell division"/>
    <property type="evidence" value="ECO:0007669"/>
    <property type="project" value="UniProtKB-KW"/>
</dbReference>
<sequence>MKRLTAADIATAVSGELYGVDPETPLSAGVVTDSREVGPGDVYIARRGENFDGIEFAAAAVEAGAALIIGESVPTVGEVTLPTVVVPDATEALGLLAKHSIEALRADPETDITVIAITGSVGKTTVKDLTADLLAGEAETVWPPNSYNNEVGVPLTALRADESTRFLVLEMGARSIGNLAYLTSLVRPDIAVELAVGTAHSGVFGSIDNTARAKAELVESLTAGSVAVLNADDARVAAMRDVLGPDVSTLWFSQRETLPEWVGPDDAVVRARDITTDVSGNAEFTLHLPGEEPQSVRLALVGEHHVGNALAAAAVAHSCGVGVKSIVTTLATSSAASRWRMELIDSPSGVTVLNDAYNANPDSMRASLKTLASMGRGDEENRPRRTFAVLGEMLELGEDSVSAHADIGELVVRLNITRTIVVGEGAKPIYNAANLEGSWGNEATWVPTAAEAKELLLAELAPGDIVLFKSSRDAGLRYLGDEIAGVSGAQ</sequence>
<feature type="domain" description="Mur ligase central" evidence="14">
    <location>
        <begin position="117"/>
        <end position="316"/>
    </location>
</feature>
<keyword evidence="16" id="KW-1185">Reference proteome</keyword>
<dbReference type="InterPro" id="IPR000713">
    <property type="entry name" value="Mur_ligase_N"/>
</dbReference>
<keyword evidence="8 10" id="KW-0131">Cell cycle</keyword>
<keyword evidence="1 10" id="KW-0963">Cytoplasm</keyword>
<evidence type="ECO:0000256" key="2">
    <source>
        <dbReference type="ARBA" id="ARBA00022598"/>
    </source>
</evidence>
<dbReference type="GO" id="GO:0009252">
    <property type="term" value="P:peptidoglycan biosynthetic process"/>
    <property type="evidence" value="ECO:0007669"/>
    <property type="project" value="UniProtKB-UniRule"/>
</dbReference>
<organism evidence="15 16">
    <name type="scientific">Brevibacterium celere</name>
    <dbReference type="NCBI Taxonomy" id="225845"/>
    <lineage>
        <taxon>Bacteria</taxon>
        <taxon>Bacillati</taxon>
        <taxon>Actinomycetota</taxon>
        <taxon>Actinomycetes</taxon>
        <taxon>Micrococcales</taxon>
        <taxon>Brevibacteriaceae</taxon>
        <taxon>Brevibacterium</taxon>
    </lineage>
</organism>
<dbReference type="RefSeq" id="WP_113904498.1">
    <property type="nucleotide sequence ID" value="NZ_QNSB01000007.1"/>
</dbReference>
<dbReference type="Gene3D" id="3.40.1390.10">
    <property type="entry name" value="MurE/MurF, N-terminal domain"/>
    <property type="match status" value="1"/>
</dbReference>
<comment type="caution">
    <text evidence="15">The sequence shown here is derived from an EMBL/GenBank/DDBJ whole genome shotgun (WGS) entry which is preliminary data.</text>
</comment>
<evidence type="ECO:0000256" key="11">
    <source>
        <dbReference type="RuleBase" id="RU004136"/>
    </source>
</evidence>
<dbReference type="GO" id="GO:0047480">
    <property type="term" value="F:UDP-N-acetylmuramoyl-tripeptide-D-alanyl-D-alanine ligase activity"/>
    <property type="evidence" value="ECO:0007669"/>
    <property type="project" value="UniProtKB-UniRule"/>
</dbReference>
<evidence type="ECO:0000256" key="1">
    <source>
        <dbReference type="ARBA" id="ARBA00022490"/>
    </source>
</evidence>
<dbReference type="GO" id="GO:0008360">
    <property type="term" value="P:regulation of cell shape"/>
    <property type="evidence" value="ECO:0007669"/>
    <property type="project" value="UniProtKB-KW"/>
</dbReference>
<evidence type="ECO:0000256" key="5">
    <source>
        <dbReference type="ARBA" id="ARBA00022840"/>
    </source>
</evidence>
<comment type="function">
    <text evidence="10 11">Involved in cell wall formation. Catalyzes the final step in the synthesis of UDP-N-acetylmuramoyl-pentapeptide, the precursor of murein.</text>
</comment>
<keyword evidence="9 10" id="KW-0961">Cell wall biogenesis/degradation</keyword>
<keyword evidence="4 10" id="KW-0547">Nucleotide-binding</keyword>
<evidence type="ECO:0000259" key="12">
    <source>
        <dbReference type="Pfam" id="PF01225"/>
    </source>
</evidence>
<dbReference type="GO" id="GO:0005737">
    <property type="term" value="C:cytoplasm"/>
    <property type="evidence" value="ECO:0007669"/>
    <property type="project" value="UniProtKB-SubCell"/>
</dbReference>
<dbReference type="Gene3D" id="3.40.1190.10">
    <property type="entry name" value="Mur-like, catalytic domain"/>
    <property type="match status" value="1"/>
</dbReference>
<keyword evidence="6 10" id="KW-0133">Cell shape</keyword>
<feature type="domain" description="Mur ligase N-terminal catalytic" evidence="12">
    <location>
        <begin position="29"/>
        <end position="99"/>
    </location>
</feature>
<dbReference type="AlphaFoldDB" id="A0A366IGI5"/>
<keyword evidence="2 10" id="KW-0436">Ligase</keyword>
<protein>
    <recommendedName>
        <fullName evidence="10 11">UDP-N-acetylmuramoyl-tripeptide--D-alanyl-D-alanine ligase</fullName>
        <ecNumber evidence="10 11">6.3.2.10</ecNumber>
    </recommendedName>
    <alternativeName>
        <fullName evidence="10">D-alanyl-D-alanine-adding enzyme</fullName>
    </alternativeName>
</protein>
<evidence type="ECO:0000313" key="16">
    <source>
        <dbReference type="Proteomes" id="UP000253509"/>
    </source>
</evidence>
<dbReference type="Pfam" id="PF08245">
    <property type="entry name" value="Mur_ligase_M"/>
    <property type="match status" value="1"/>
</dbReference>
<dbReference type="Proteomes" id="UP000253509">
    <property type="component" value="Unassembled WGS sequence"/>
</dbReference>
<evidence type="ECO:0000256" key="3">
    <source>
        <dbReference type="ARBA" id="ARBA00022618"/>
    </source>
</evidence>
<dbReference type="PANTHER" id="PTHR43024">
    <property type="entry name" value="UDP-N-ACETYLMURAMOYL-TRIPEPTIDE--D-ALANYL-D-ALANINE LIGASE"/>
    <property type="match status" value="1"/>
</dbReference>
<dbReference type="NCBIfam" id="TIGR01143">
    <property type="entry name" value="murF"/>
    <property type="match status" value="1"/>
</dbReference>
<evidence type="ECO:0000256" key="4">
    <source>
        <dbReference type="ARBA" id="ARBA00022741"/>
    </source>
</evidence>
<dbReference type="HAMAP" id="MF_02019">
    <property type="entry name" value="MurF"/>
    <property type="match status" value="1"/>
</dbReference>
<dbReference type="SUPFAM" id="SSF63418">
    <property type="entry name" value="MurE/MurF N-terminal domain"/>
    <property type="match status" value="1"/>
</dbReference>
<comment type="similarity">
    <text evidence="10">Belongs to the MurCDEF family. MurF subfamily.</text>
</comment>
<dbReference type="GO" id="GO:0071555">
    <property type="term" value="P:cell wall organization"/>
    <property type="evidence" value="ECO:0007669"/>
    <property type="project" value="UniProtKB-KW"/>
</dbReference>
<keyword evidence="5 10" id="KW-0067">ATP-binding</keyword>
<dbReference type="InterPro" id="IPR035911">
    <property type="entry name" value="MurE/MurF_N"/>
</dbReference>
<evidence type="ECO:0000256" key="7">
    <source>
        <dbReference type="ARBA" id="ARBA00022984"/>
    </source>
</evidence>
<keyword evidence="7 10" id="KW-0573">Peptidoglycan synthesis</keyword>